<organism evidence="1">
    <name type="scientific">Methyloraptor flagellatus</name>
    <dbReference type="NCBI Taxonomy" id="3162530"/>
    <lineage>
        <taxon>Bacteria</taxon>
        <taxon>Pseudomonadati</taxon>
        <taxon>Pseudomonadota</taxon>
        <taxon>Alphaproteobacteria</taxon>
        <taxon>Hyphomicrobiales</taxon>
        <taxon>Ancalomicrobiaceae</taxon>
        <taxon>Methyloraptor</taxon>
    </lineage>
</organism>
<dbReference type="SUPFAM" id="SSF143011">
    <property type="entry name" value="RelE-like"/>
    <property type="match status" value="1"/>
</dbReference>
<protein>
    <submittedName>
        <fullName evidence="1">Type II toxin-antitoxin system RelE/ParE family toxin</fullName>
    </submittedName>
</protein>
<dbReference type="EMBL" id="CP158568">
    <property type="protein sequence ID" value="XBY45574.1"/>
    <property type="molecule type" value="Genomic_DNA"/>
</dbReference>
<sequence length="93" mass="10780">MIRSFKDKRTANLHAGIVPKGIDRTVAERALRKLFLIDTVTRLTDLRIPPGNRLEALSGDRAGQHSIRVNEQWRICFVWREGDAFDVEFCDYH</sequence>
<proteinExistence type="predicted"/>
<accession>A0AAU7XCW7</accession>
<dbReference type="PANTHER" id="PTHR40266">
    <property type="entry name" value="TOXIN HIGB-1"/>
    <property type="match status" value="1"/>
</dbReference>
<dbReference type="Pfam" id="PF05015">
    <property type="entry name" value="HigB-like_toxin"/>
    <property type="match status" value="1"/>
</dbReference>
<gene>
    <name evidence="1" type="ORF">ABS361_04640</name>
</gene>
<dbReference type="KEGG" id="mflg:ABS361_04640"/>
<dbReference type="InterPro" id="IPR035093">
    <property type="entry name" value="RelE/ParE_toxin_dom_sf"/>
</dbReference>
<dbReference type="InterPro" id="IPR007711">
    <property type="entry name" value="HigB-1"/>
</dbReference>
<evidence type="ECO:0000313" key="1">
    <source>
        <dbReference type="EMBL" id="XBY45574.1"/>
    </source>
</evidence>
<dbReference type="AlphaFoldDB" id="A0AAU7XCW7"/>
<name>A0AAU7XCW7_9HYPH</name>
<dbReference type="Gene3D" id="3.30.2310.20">
    <property type="entry name" value="RelE-like"/>
    <property type="match status" value="1"/>
</dbReference>
<dbReference type="PANTHER" id="PTHR40266:SF2">
    <property type="entry name" value="TOXIN HIGB-1"/>
    <property type="match status" value="1"/>
</dbReference>
<dbReference type="RefSeq" id="WP_407050667.1">
    <property type="nucleotide sequence ID" value="NZ_CP158568.1"/>
</dbReference>
<reference evidence="1" key="1">
    <citation type="submission" date="2024-06" db="EMBL/GenBank/DDBJ databases">
        <title>Methylostella associata gen. nov., sp. nov., a novel Ancalomicrobiaceae-affiliated facultatively methylotrophic bacteria that feed on methanotrophs of the genus Methylococcus.</title>
        <authorList>
            <person name="Saltykova V."/>
            <person name="Danilova O.V."/>
            <person name="Oshkin I.Y."/>
            <person name="Belova S.E."/>
            <person name="Pimenov N.V."/>
            <person name="Dedysh S.N."/>
        </authorList>
    </citation>
    <scope>NUCLEOTIDE SEQUENCE</scope>
    <source>
        <strain evidence="1">S20</strain>
    </source>
</reference>